<organism evidence="1 2">
    <name type="scientific">Dufourea novaeangliae</name>
    <name type="common">Sweat bee</name>
    <dbReference type="NCBI Taxonomy" id="178035"/>
    <lineage>
        <taxon>Eukaryota</taxon>
        <taxon>Metazoa</taxon>
        <taxon>Ecdysozoa</taxon>
        <taxon>Arthropoda</taxon>
        <taxon>Hexapoda</taxon>
        <taxon>Insecta</taxon>
        <taxon>Pterygota</taxon>
        <taxon>Neoptera</taxon>
        <taxon>Endopterygota</taxon>
        <taxon>Hymenoptera</taxon>
        <taxon>Apocrita</taxon>
        <taxon>Aculeata</taxon>
        <taxon>Apoidea</taxon>
        <taxon>Anthophila</taxon>
        <taxon>Halictidae</taxon>
        <taxon>Rophitinae</taxon>
        <taxon>Dufourea</taxon>
    </lineage>
</organism>
<protein>
    <submittedName>
        <fullName evidence="1">Uncharacterized protein</fullName>
    </submittedName>
</protein>
<dbReference type="AlphaFoldDB" id="A0A154PEN2"/>
<reference evidence="1 2" key="1">
    <citation type="submission" date="2015-07" db="EMBL/GenBank/DDBJ databases">
        <title>The genome of Dufourea novaeangliae.</title>
        <authorList>
            <person name="Pan H."/>
            <person name="Kapheim K."/>
        </authorList>
    </citation>
    <scope>NUCLEOTIDE SEQUENCE [LARGE SCALE GENOMIC DNA]</scope>
    <source>
        <strain evidence="1">0120121106</strain>
        <tissue evidence="1">Whole body</tissue>
    </source>
</reference>
<proteinExistence type="predicted"/>
<dbReference type="Proteomes" id="UP000076502">
    <property type="component" value="Unassembled WGS sequence"/>
</dbReference>
<keyword evidence="2" id="KW-1185">Reference proteome</keyword>
<gene>
    <name evidence="1" type="ORF">WN55_00813</name>
</gene>
<name>A0A154PEN2_DUFNO</name>
<dbReference type="EMBL" id="KQ434874">
    <property type="protein sequence ID" value="KZC09680.1"/>
    <property type="molecule type" value="Genomic_DNA"/>
</dbReference>
<evidence type="ECO:0000313" key="1">
    <source>
        <dbReference type="EMBL" id="KZC09680.1"/>
    </source>
</evidence>
<evidence type="ECO:0000313" key="2">
    <source>
        <dbReference type="Proteomes" id="UP000076502"/>
    </source>
</evidence>
<sequence length="56" mass="6178">MGSSTANDPGVFYNAPVVCLGIVTRITHGFEWRRTPLPWREVATTTEGREETGLSL</sequence>
<accession>A0A154PEN2</accession>